<protein>
    <recommendedName>
        <fullName evidence="4">tRNA(Phe) (4-demethylwyosine(37)-C(7)) aminocarboxypropyltransferase</fullName>
        <ecNumber evidence="4">2.5.1.114</ecNumber>
    </recommendedName>
    <alternativeName>
        <fullName evidence="4">tRNA wyosine derivatives biosynthesis protein Taw2</fullName>
    </alternativeName>
</protein>
<dbReference type="GO" id="GO:0102522">
    <property type="term" value="F:tRNA 4-demethylwyosine alpha-amino-alpha-carboxypropyltransferase activity"/>
    <property type="evidence" value="ECO:0007669"/>
    <property type="project" value="UniProtKB-EC"/>
</dbReference>
<dbReference type="InterPro" id="IPR030867">
    <property type="entry name" value="TYW2_archaea"/>
</dbReference>
<evidence type="ECO:0000256" key="3">
    <source>
        <dbReference type="ARBA" id="ARBA00022694"/>
    </source>
</evidence>
<dbReference type="Pfam" id="PF02475">
    <property type="entry name" value="TRM5-TYW2_MTfase"/>
    <property type="match status" value="1"/>
</dbReference>
<keyword evidence="6" id="KW-0489">Methyltransferase</keyword>
<dbReference type="GO" id="GO:0006400">
    <property type="term" value="P:tRNA modification"/>
    <property type="evidence" value="ECO:0007669"/>
    <property type="project" value="UniProtKB-ARBA"/>
</dbReference>
<evidence type="ECO:0000256" key="1">
    <source>
        <dbReference type="ARBA" id="ARBA00022679"/>
    </source>
</evidence>
<dbReference type="InterPro" id="IPR029063">
    <property type="entry name" value="SAM-dependent_MTases_sf"/>
</dbReference>
<evidence type="ECO:0000313" key="7">
    <source>
        <dbReference type="Proteomes" id="UP001596432"/>
    </source>
</evidence>
<evidence type="ECO:0000256" key="4">
    <source>
        <dbReference type="HAMAP-Rule" id="MF_01922"/>
    </source>
</evidence>
<dbReference type="PANTHER" id="PTHR23245">
    <property type="entry name" value="TRNA METHYLTRANSFERASE"/>
    <property type="match status" value="1"/>
</dbReference>
<organism evidence="6 7">
    <name type="scientific">Halosimplex aquaticum</name>
    <dbReference type="NCBI Taxonomy" id="3026162"/>
    <lineage>
        <taxon>Archaea</taxon>
        <taxon>Methanobacteriati</taxon>
        <taxon>Methanobacteriota</taxon>
        <taxon>Stenosarchaea group</taxon>
        <taxon>Halobacteria</taxon>
        <taxon>Halobacteriales</taxon>
        <taxon>Haloarculaceae</taxon>
        <taxon>Halosimplex</taxon>
    </lineage>
</organism>
<keyword evidence="1 4" id="KW-0808">Transferase</keyword>
<proteinExistence type="inferred from homology"/>
<dbReference type="Gene3D" id="3.30.300.110">
    <property type="entry name" value="Met-10+ protein-like domains"/>
    <property type="match status" value="1"/>
</dbReference>
<dbReference type="GO" id="GO:0008168">
    <property type="term" value="F:methyltransferase activity"/>
    <property type="evidence" value="ECO:0007669"/>
    <property type="project" value="UniProtKB-KW"/>
</dbReference>
<feature type="binding site" evidence="4">
    <location>
        <position position="217"/>
    </location>
    <ligand>
        <name>S-adenosyl-L-methionine</name>
        <dbReference type="ChEBI" id="CHEBI:59789"/>
    </ligand>
</feature>
<comment type="similarity">
    <text evidence="4">Belongs to the class I-like SAM-binding methyltransferase superfamily. TRM5/TYW2 family.</text>
</comment>
<dbReference type="CDD" id="cd02440">
    <property type="entry name" value="AdoMet_MTases"/>
    <property type="match status" value="1"/>
</dbReference>
<evidence type="ECO:0000313" key="6">
    <source>
        <dbReference type="EMBL" id="MFC7141279.1"/>
    </source>
</evidence>
<comment type="catalytic activity">
    <reaction evidence="4">
        <text>4-demethylwyosine(37) in tRNA(Phe) + S-adenosyl-L-methionine = 4-demethyl-7-[(3S)-3-amino-3-carboxypropyl]wyosine(37) in tRNA(Phe) + S-methyl-5'-thioadenosine + H(+)</text>
        <dbReference type="Rhea" id="RHEA:36355"/>
        <dbReference type="Rhea" id="RHEA-COMP:10164"/>
        <dbReference type="Rhea" id="RHEA-COMP:10378"/>
        <dbReference type="ChEBI" id="CHEBI:15378"/>
        <dbReference type="ChEBI" id="CHEBI:17509"/>
        <dbReference type="ChEBI" id="CHEBI:59789"/>
        <dbReference type="ChEBI" id="CHEBI:64315"/>
        <dbReference type="ChEBI" id="CHEBI:73550"/>
        <dbReference type="EC" id="2.5.1.114"/>
    </reaction>
</comment>
<comment type="caution">
    <text evidence="6">The sequence shown here is derived from an EMBL/GenBank/DDBJ whole genome shotgun (WGS) entry which is preliminary data.</text>
</comment>
<dbReference type="InterPro" id="IPR030382">
    <property type="entry name" value="MeTrfase_TRM5/TYW2"/>
</dbReference>
<dbReference type="SUPFAM" id="SSF53335">
    <property type="entry name" value="S-adenosyl-L-methionine-dependent methyltransferases"/>
    <property type="match status" value="1"/>
</dbReference>
<dbReference type="PANTHER" id="PTHR23245:SF41">
    <property type="entry name" value="TRNA(PHE) (4-DEMETHYLWYOSINE(37)-C(7)) AMINOCARBOXYPROPYLTRANSFERASE"/>
    <property type="match status" value="1"/>
</dbReference>
<evidence type="ECO:0000259" key="5">
    <source>
        <dbReference type="PROSITE" id="PS51684"/>
    </source>
</evidence>
<dbReference type="GO" id="GO:0005737">
    <property type="term" value="C:cytoplasm"/>
    <property type="evidence" value="ECO:0007669"/>
    <property type="project" value="UniProtKB-SubCell"/>
</dbReference>
<dbReference type="EMBL" id="JBHTAS010000001">
    <property type="protein sequence ID" value="MFC7141279.1"/>
    <property type="molecule type" value="Genomic_DNA"/>
</dbReference>
<dbReference type="GeneID" id="78821588"/>
<dbReference type="GO" id="GO:0032259">
    <property type="term" value="P:methylation"/>
    <property type="evidence" value="ECO:0007669"/>
    <property type="project" value="UniProtKB-KW"/>
</dbReference>
<gene>
    <name evidence="4" type="primary">taw2</name>
    <name evidence="6" type="ORF">ACFQMA_15745</name>
</gene>
<accession>A0ABD5YAD9</accession>
<feature type="domain" description="SAM-dependent methyltransferase TRM5/TYW2-type" evidence="5">
    <location>
        <begin position="93"/>
        <end position="343"/>
    </location>
</feature>
<dbReference type="PROSITE" id="PS51684">
    <property type="entry name" value="SAM_MT_TRM5_TYW2"/>
    <property type="match status" value="1"/>
</dbReference>
<dbReference type="Proteomes" id="UP001596432">
    <property type="component" value="Unassembled WGS sequence"/>
</dbReference>
<dbReference type="Pfam" id="PF25133">
    <property type="entry name" value="TYW2_N_2"/>
    <property type="match status" value="1"/>
</dbReference>
<feature type="binding site" evidence="4">
    <location>
        <position position="172"/>
    </location>
    <ligand>
        <name>S-adenosyl-L-methionine</name>
        <dbReference type="ChEBI" id="CHEBI:59789"/>
    </ligand>
</feature>
<keyword evidence="7" id="KW-1185">Reference proteome</keyword>
<keyword evidence="3 4" id="KW-0819">tRNA processing</keyword>
<comment type="caution">
    <text evidence="4">Lacks conserved residue(s) required for the propagation of feature annotation.</text>
</comment>
<comment type="function">
    <text evidence="4">S-adenosyl-L-methionine-dependent transferase that acts as a component of the wyosine derivatives biosynthesis pathway. Catalyzes the transfer of the alpha-amino-alpha-carboxypropyl (acp) group from S-adenosyl-L-methionine to 4-demethylwyosine (imG-14), forming 7-aminocarboxypropyl-demethylwyosine (wybutosine-86) at position 37 of tRNA(Phe).</text>
</comment>
<dbReference type="Gene3D" id="3.40.50.150">
    <property type="entry name" value="Vaccinia Virus protein VP39"/>
    <property type="match status" value="1"/>
</dbReference>
<dbReference type="AlphaFoldDB" id="A0ABD5YAD9"/>
<dbReference type="RefSeq" id="WP_274322365.1">
    <property type="nucleotide sequence ID" value="NZ_CP118158.1"/>
</dbReference>
<dbReference type="InterPro" id="IPR056744">
    <property type="entry name" value="TRM5/TYW2-like_N"/>
</dbReference>
<reference evidence="6 7" key="1">
    <citation type="journal article" date="2019" name="Int. J. Syst. Evol. Microbiol.">
        <title>The Global Catalogue of Microorganisms (GCM) 10K type strain sequencing project: providing services to taxonomists for standard genome sequencing and annotation.</title>
        <authorList>
            <consortium name="The Broad Institute Genomics Platform"/>
            <consortium name="The Broad Institute Genome Sequencing Center for Infectious Disease"/>
            <person name="Wu L."/>
            <person name="Ma J."/>
        </authorList>
    </citation>
    <scope>NUCLEOTIDE SEQUENCE [LARGE SCALE GENOMIC DNA]</scope>
    <source>
        <strain evidence="6 7">XZYJT29</strain>
    </source>
</reference>
<sequence length="343" mass="37303">MDESEERFAVVVDKPRTEAVIAELEAEGVYDADRSVREFDEGSVSVPVTSIPESVEYIEVVRQVGEPRLRDLADHLRERGWTDEEIDLAPSSWAVLGTVVLVDVGDAPRPDEVGEALLALHGSADTVLSRGGISGAHREPDVTVLAGAGDTETVHREHGTVYAMDLAEVMFSPGNKAERARMGDVVAEGERVVDMFAGIGYFTLPMARAGAEVTAIERNPDSFRYLLENVQRNGVADRVQPYRADCRDVLARTDPATDVTADRVVMGYYEAHEYLDSALGALEPGGFVHMHEATPEGLVPDRPVGRLRDAAAERGRAVDVLDTRRVKGYSEGVAHVVVDARVD</sequence>
<feature type="binding site" evidence="4">
    <location>
        <position position="179"/>
    </location>
    <ligand>
        <name>S-adenosyl-L-methionine</name>
        <dbReference type="ChEBI" id="CHEBI:59789"/>
    </ligand>
</feature>
<comment type="subcellular location">
    <subcellularLocation>
        <location evidence="4">Cytoplasm</location>
    </subcellularLocation>
</comment>
<dbReference type="HAMAP" id="MF_01922">
    <property type="entry name" value="TYW2_archaea"/>
    <property type="match status" value="1"/>
</dbReference>
<dbReference type="EC" id="2.5.1.114" evidence="4"/>
<name>A0ABD5YAD9_9EURY</name>
<keyword evidence="4" id="KW-0963">Cytoplasm</keyword>
<dbReference type="InterPro" id="IPR056743">
    <property type="entry name" value="TRM5-TYW2-like_MTfase"/>
</dbReference>
<evidence type="ECO:0000256" key="2">
    <source>
        <dbReference type="ARBA" id="ARBA00022691"/>
    </source>
</evidence>
<keyword evidence="2 4" id="KW-0949">S-adenosyl-L-methionine</keyword>